<organism evidence="2">
    <name type="scientific">viral metagenome</name>
    <dbReference type="NCBI Taxonomy" id="1070528"/>
    <lineage>
        <taxon>unclassified sequences</taxon>
        <taxon>metagenomes</taxon>
        <taxon>organismal metagenomes</taxon>
    </lineage>
</organism>
<sequence length="273" mass="32211">MNTSSIDYRINMENIEKVATIVLHQKVEVYIAKWRTYQKVCVKKIFNEKEVDNELTVLSKCIHPKIVQCFGASKDDDFTYILFEYMENGNLEDYLHKVKLDHVKKLNLMIDIAIGLHYLHNRKPEIILHRDLKPANILINKYGEAKISDFGISKLVTTETSDLFTGHTGEKGTYTWMSPEVLKHEEYNYKSDIYSLGLIMYYIWTDSKPFHEEEMNTIQMMFAKFQNKLTIEIKDNQDMDDLINWCCSFEKENRPSSQELIEELIQIKKKQSI</sequence>
<dbReference type="PANTHER" id="PTHR44329">
    <property type="entry name" value="SERINE/THREONINE-PROTEIN KINASE TNNI3K-RELATED"/>
    <property type="match status" value="1"/>
</dbReference>
<accession>A0A6C0CVU2</accession>
<reference evidence="2" key="1">
    <citation type="journal article" date="2020" name="Nature">
        <title>Giant virus diversity and host interactions through global metagenomics.</title>
        <authorList>
            <person name="Schulz F."/>
            <person name="Roux S."/>
            <person name="Paez-Espino D."/>
            <person name="Jungbluth S."/>
            <person name="Walsh D.A."/>
            <person name="Denef V.J."/>
            <person name="McMahon K.D."/>
            <person name="Konstantinidis K.T."/>
            <person name="Eloe-Fadrosh E.A."/>
            <person name="Kyrpides N.C."/>
            <person name="Woyke T."/>
        </authorList>
    </citation>
    <scope>NUCLEOTIDE SEQUENCE</scope>
    <source>
        <strain evidence="2">GVMAG-M-3300021964-36</strain>
    </source>
</reference>
<name>A0A6C0CVU2_9ZZZZ</name>
<dbReference type="SMART" id="SM00220">
    <property type="entry name" value="S_TKc"/>
    <property type="match status" value="1"/>
</dbReference>
<dbReference type="PROSITE" id="PS50011">
    <property type="entry name" value="PROTEIN_KINASE_DOM"/>
    <property type="match status" value="1"/>
</dbReference>
<dbReference type="AlphaFoldDB" id="A0A6C0CVU2"/>
<dbReference type="EMBL" id="MN739483">
    <property type="protein sequence ID" value="QHT07625.1"/>
    <property type="molecule type" value="Genomic_DNA"/>
</dbReference>
<dbReference type="Pfam" id="PF00069">
    <property type="entry name" value="Pkinase"/>
    <property type="match status" value="1"/>
</dbReference>
<protein>
    <recommendedName>
        <fullName evidence="1">Protein kinase domain-containing protein</fullName>
    </recommendedName>
</protein>
<dbReference type="PIRSF" id="PIRSF000654">
    <property type="entry name" value="Integrin-linked_kinase"/>
    <property type="match status" value="1"/>
</dbReference>
<feature type="domain" description="Protein kinase" evidence="1">
    <location>
        <begin position="1"/>
        <end position="265"/>
    </location>
</feature>
<dbReference type="GO" id="GO:0005524">
    <property type="term" value="F:ATP binding"/>
    <property type="evidence" value="ECO:0007669"/>
    <property type="project" value="InterPro"/>
</dbReference>
<dbReference type="InterPro" id="IPR051681">
    <property type="entry name" value="Ser/Thr_Kinases-Pseudokinases"/>
</dbReference>
<dbReference type="PROSITE" id="PS00108">
    <property type="entry name" value="PROTEIN_KINASE_ST"/>
    <property type="match status" value="1"/>
</dbReference>
<dbReference type="InterPro" id="IPR000719">
    <property type="entry name" value="Prot_kinase_dom"/>
</dbReference>
<evidence type="ECO:0000259" key="1">
    <source>
        <dbReference type="PROSITE" id="PS50011"/>
    </source>
</evidence>
<evidence type="ECO:0000313" key="2">
    <source>
        <dbReference type="EMBL" id="QHT07625.1"/>
    </source>
</evidence>
<proteinExistence type="predicted"/>
<dbReference type="InterPro" id="IPR011009">
    <property type="entry name" value="Kinase-like_dom_sf"/>
</dbReference>
<dbReference type="SUPFAM" id="SSF56112">
    <property type="entry name" value="Protein kinase-like (PK-like)"/>
    <property type="match status" value="1"/>
</dbReference>
<dbReference type="Gene3D" id="1.10.510.10">
    <property type="entry name" value="Transferase(Phosphotransferase) domain 1"/>
    <property type="match status" value="1"/>
</dbReference>
<dbReference type="InterPro" id="IPR008271">
    <property type="entry name" value="Ser/Thr_kinase_AS"/>
</dbReference>
<dbReference type="GO" id="GO:0004674">
    <property type="term" value="F:protein serine/threonine kinase activity"/>
    <property type="evidence" value="ECO:0007669"/>
    <property type="project" value="TreeGrafter"/>
</dbReference>